<feature type="region of interest" description="Disordered" evidence="1">
    <location>
        <begin position="1"/>
        <end position="29"/>
    </location>
</feature>
<dbReference type="PANTHER" id="PTHR45000:SF5">
    <property type="entry name" value="CHAPERONE DNAJ-DOMAIN SUPERFAMILY PROTEIN"/>
    <property type="match status" value="1"/>
</dbReference>
<keyword evidence="5" id="KW-1185">Reference proteome</keyword>
<evidence type="ECO:0000256" key="1">
    <source>
        <dbReference type="SAM" id="MobiDB-lite"/>
    </source>
</evidence>
<dbReference type="PROSITE" id="PS50076">
    <property type="entry name" value="DNAJ_2"/>
    <property type="match status" value="1"/>
</dbReference>
<reference evidence="4" key="1">
    <citation type="journal article" date="2018" name="DNA Res.">
        <title>Multiple hybrid de novo genome assembly of finger millet, an orphan allotetraploid crop.</title>
        <authorList>
            <person name="Hatakeyama M."/>
            <person name="Aluri S."/>
            <person name="Balachadran M.T."/>
            <person name="Sivarajan S.R."/>
            <person name="Patrignani A."/>
            <person name="Gruter S."/>
            <person name="Poveda L."/>
            <person name="Shimizu-Inatsugi R."/>
            <person name="Baeten J."/>
            <person name="Francoijs K.J."/>
            <person name="Nataraja K.N."/>
            <person name="Reddy Y.A.N."/>
            <person name="Phadnis S."/>
            <person name="Ravikumar R.L."/>
            <person name="Schlapbach R."/>
            <person name="Sreeman S.M."/>
            <person name="Shimizu K.K."/>
        </authorList>
    </citation>
    <scope>NUCLEOTIDE SEQUENCE</scope>
</reference>
<dbReference type="Gene3D" id="1.10.287.110">
    <property type="entry name" value="DnaJ domain"/>
    <property type="match status" value="1"/>
</dbReference>
<reference evidence="4" key="2">
    <citation type="submission" date="2021-12" db="EMBL/GenBank/DDBJ databases">
        <title>Resequencing data analysis of finger millet.</title>
        <authorList>
            <person name="Hatakeyama M."/>
            <person name="Aluri S."/>
            <person name="Balachadran M.T."/>
            <person name="Sivarajan S.R."/>
            <person name="Poveda L."/>
            <person name="Shimizu-Inatsugi R."/>
            <person name="Schlapbach R."/>
            <person name="Sreeman S.M."/>
            <person name="Shimizu K.K."/>
        </authorList>
    </citation>
    <scope>NUCLEOTIDE SEQUENCE</scope>
</reference>
<dbReference type="Pfam" id="PF00226">
    <property type="entry name" value="DnaJ"/>
    <property type="match status" value="1"/>
</dbReference>
<dbReference type="InterPro" id="IPR001623">
    <property type="entry name" value="DnaJ_domain"/>
</dbReference>
<dbReference type="InterPro" id="IPR036869">
    <property type="entry name" value="J_dom_sf"/>
</dbReference>
<feature type="domain" description="J" evidence="3">
    <location>
        <begin position="181"/>
        <end position="243"/>
    </location>
</feature>
<feature type="compositionally biased region" description="Basic and acidic residues" evidence="1">
    <location>
        <begin position="1"/>
        <end position="11"/>
    </location>
</feature>
<feature type="transmembrane region" description="Helical" evidence="2">
    <location>
        <begin position="35"/>
        <end position="53"/>
    </location>
</feature>
<gene>
    <name evidence="4" type="primary">ga13313</name>
    <name evidence="4" type="ORF">PR202_ga13313</name>
</gene>
<dbReference type="GO" id="GO:0005783">
    <property type="term" value="C:endoplasmic reticulum"/>
    <property type="evidence" value="ECO:0007669"/>
    <property type="project" value="UniProtKB-ARBA"/>
</dbReference>
<dbReference type="AlphaFoldDB" id="A0AAV5CEN0"/>
<dbReference type="Proteomes" id="UP001054889">
    <property type="component" value="Unassembled WGS sequence"/>
</dbReference>
<sequence>MTSQPPEDKSGRPGATDGSTSTSAWKEQERRPSKAWGIIIFGLIGATTATFAISQVRRSVDWFYTQLSKVQTTSSWRKTGNSSSRGSFSEEARKRYYQRMQQEYEEEQERVQRIRHMQSVFNRERNKFRNSYESWRENGPPGGYNYIPRDDWYWQADTSHSEHRNRRTYTPAGQRVYPMSHHYAVLGLDRSRATPYTDAEVKTAFRTKAMEVHPDQNQDDREAAEERFKEVVKSYEAIKLERKTG</sequence>
<protein>
    <recommendedName>
        <fullName evidence="3">J domain-containing protein</fullName>
    </recommendedName>
</protein>
<dbReference type="CDD" id="cd06257">
    <property type="entry name" value="DnaJ"/>
    <property type="match status" value="1"/>
</dbReference>
<accession>A0AAV5CEN0</accession>
<evidence type="ECO:0000259" key="3">
    <source>
        <dbReference type="PROSITE" id="PS50076"/>
    </source>
</evidence>
<keyword evidence="2" id="KW-0812">Transmembrane</keyword>
<evidence type="ECO:0000256" key="2">
    <source>
        <dbReference type="SAM" id="Phobius"/>
    </source>
</evidence>
<comment type="caution">
    <text evidence="4">The sequence shown here is derived from an EMBL/GenBank/DDBJ whole genome shotgun (WGS) entry which is preliminary data.</text>
</comment>
<dbReference type="SMART" id="SM00271">
    <property type="entry name" value="DnaJ"/>
    <property type="match status" value="1"/>
</dbReference>
<evidence type="ECO:0000313" key="5">
    <source>
        <dbReference type="Proteomes" id="UP001054889"/>
    </source>
</evidence>
<proteinExistence type="predicted"/>
<keyword evidence="2" id="KW-0472">Membrane</keyword>
<dbReference type="EMBL" id="BQKI01000006">
    <property type="protein sequence ID" value="GJM96474.1"/>
    <property type="molecule type" value="Genomic_DNA"/>
</dbReference>
<organism evidence="4 5">
    <name type="scientific">Eleusine coracana subsp. coracana</name>
    <dbReference type="NCBI Taxonomy" id="191504"/>
    <lineage>
        <taxon>Eukaryota</taxon>
        <taxon>Viridiplantae</taxon>
        <taxon>Streptophyta</taxon>
        <taxon>Embryophyta</taxon>
        <taxon>Tracheophyta</taxon>
        <taxon>Spermatophyta</taxon>
        <taxon>Magnoliopsida</taxon>
        <taxon>Liliopsida</taxon>
        <taxon>Poales</taxon>
        <taxon>Poaceae</taxon>
        <taxon>PACMAD clade</taxon>
        <taxon>Chloridoideae</taxon>
        <taxon>Cynodonteae</taxon>
        <taxon>Eleusininae</taxon>
        <taxon>Eleusine</taxon>
    </lineage>
</organism>
<dbReference type="SUPFAM" id="SSF46565">
    <property type="entry name" value="Chaperone J-domain"/>
    <property type="match status" value="1"/>
</dbReference>
<dbReference type="PRINTS" id="PR00625">
    <property type="entry name" value="JDOMAIN"/>
</dbReference>
<evidence type="ECO:0000313" key="4">
    <source>
        <dbReference type="EMBL" id="GJM96474.1"/>
    </source>
</evidence>
<name>A0AAV5CEN0_ELECO</name>
<keyword evidence="2" id="KW-1133">Transmembrane helix</keyword>
<dbReference type="PANTHER" id="PTHR45000">
    <property type="entry name" value="CHAPERONE DNAJ-DOMAIN SUPERFAMILY PROTEIN"/>
    <property type="match status" value="1"/>
</dbReference>